<dbReference type="RefSeq" id="XP_008873735.1">
    <property type="nucleotide sequence ID" value="XM_008875513.1"/>
</dbReference>
<organism evidence="12">
    <name type="scientific">Aphanomyces invadans</name>
    <dbReference type="NCBI Taxonomy" id="157072"/>
    <lineage>
        <taxon>Eukaryota</taxon>
        <taxon>Sar</taxon>
        <taxon>Stramenopiles</taxon>
        <taxon>Oomycota</taxon>
        <taxon>Saprolegniomycetes</taxon>
        <taxon>Saprolegniales</taxon>
        <taxon>Verrucalvaceae</taxon>
        <taxon>Aphanomyces</taxon>
    </lineage>
</organism>
<dbReference type="GO" id="GO:0004674">
    <property type="term" value="F:protein serine/threonine kinase activity"/>
    <property type="evidence" value="ECO:0007669"/>
    <property type="project" value="UniProtKB-KW"/>
</dbReference>
<dbReference type="Pfam" id="PF00069">
    <property type="entry name" value="Pkinase"/>
    <property type="match status" value="1"/>
</dbReference>
<comment type="catalytic activity">
    <reaction evidence="9">
        <text>L-seryl-[protein] + ATP = O-phospho-L-seryl-[protein] + ADP + H(+)</text>
        <dbReference type="Rhea" id="RHEA:17989"/>
        <dbReference type="Rhea" id="RHEA-COMP:9863"/>
        <dbReference type="Rhea" id="RHEA-COMP:11604"/>
        <dbReference type="ChEBI" id="CHEBI:15378"/>
        <dbReference type="ChEBI" id="CHEBI:29999"/>
        <dbReference type="ChEBI" id="CHEBI:30616"/>
        <dbReference type="ChEBI" id="CHEBI:83421"/>
        <dbReference type="ChEBI" id="CHEBI:456216"/>
        <dbReference type="EC" id="2.7.11.1"/>
    </reaction>
</comment>
<evidence type="ECO:0000256" key="5">
    <source>
        <dbReference type="ARBA" id="ARBA00022741"/>
    </source>
</evidence>
<dbReference type="OrthoDB" id="248923at2759"/>
<dbReference type="PROSITE" id="PS00108">
    <property type="entry name" value="PROTEIN_KINASE_ST"/>
    <property type="match status" value="1"/>
</dbReference>
<evidence type="ECO:0000256" key="3">
    <source>
        <dbReference type="ARBA" id="ARBA00022527"/>
    </source>
</evidence>
<evidence type="ECO:0000259" key="11">
    <source>
        <dbReference type="PROSITE" id="PS50011"/>
    </source>
</evidence>
<evidence type="ECO:0000256" key="9">
    <source>
        <dbReference type="ARBA" id="ARBA00048679"/>
    </source>
</evidence>
<feature type="compositionally biased region" description="Polar residues" evidence="10">
    <location>
        <begin position="345"/>
        <end position="424"/>
    </location>
</feature>
<evidence type="ECO:0000256" key="1">
    <source>
        <dbReference type="ARBA" id="ARBA00010886"/>
    </source>
</evidence>
<evidence type="ECO:0000256" key="7">
    <source>
        <dbReference type="ARBA" id="ARBA00022840"/>
    </source>
</evidence>
<proteinExistence type="inferred from homology"/>
<keyword evidence="6 12" id="KW-0418">Kinase</keyword>
<dbReference type="FunFam" id="1.10.510.10:FF:000356">
    <property type="entry name" value="Serine/threonine-protein kinase Nek2"/>
    <property type="match status" value="1"/>
</dbReference>
<dbReference type="SMART" id="SM00220">
    <property type="entry name" value="S_TKc"/>
    <property type="match status" value="1"/>
</dbReference>
<dbReference type="Gene3D" id="3.30.200.20">
    <property type="entry name" value="Phosphorylase Kinase, domain 1"/>
    <property type="match status" value="2"/>
</dbReference>
<dbReference type="Gene3D" id="1.10.510.10">
    <property type="entry name" value="Transferase(Phosphotransferase) domain 1"/>
    <property type="match status" value="1"/>
</dbReference>
<dbReference type="GeneID" id="20086491"/>
<evidence type="ECO:0000256" key="10">
    <source>
        <dbReference type="SAM" id="MobiDB-lite"/>
    </source>
</evidence>
<reference evidence="12" key="1">
    <citation type="submission" date="2013-12" db="EMBL/GenBank/DDBJ databases">
        <title>The Genome Sequence of Aphanomyces invadans NJM9701.</title>
        <authorList>
            <consortium name="The Broad Institute Genomics Platform"/>
            <person name="Russ C."/>
            <person name="Tyler B."/>
            <person name="van West P."/>
            <person name="Dieguez-Uribeondo J."/>
            <person name="Young S.K."/>
            <person name="Zeng Q."/>
            <person name="Gargeya S."/>
            <person name="Fitzgerald M."/>
            <person name="Abouelleil A."/>
            <person name="Alvarado L."/>
            <person name="Chapman S.B."/>
            <person name="Gainer-Dewar J."/>
            <person name="Goldberg J."/>
            <person name="Griggs A."/>
            <person name="Gujja S."/>
            <person name="Hansen M."/>
            <person name="Howarth C."/>
            <person name="Imamovic A."/>
            <person name="Ireland A."/>
            <person name="Larimer J."/>
            <person name="McCowan C."/>
            <person name="Murphy C."/>
            <person name="Pearson M."/>
            <person name="Poon T.W."/>
            <person name="Priest M."/>
            <person name="Roberts A."/>
            <person name="Saif S."/>
            <person name="Shea T."/>
            <person name="Sykes S."/>
            <person name="Wortman J."/>
            <person name="Nusbaum C."/>
            <person name="Birren B."/>
        </authorList>
    </citation>
    <scope>NUCLEOTIDE SEQUENCE [LARGE SCALE GENOMIC DNA]</scope>
    <source>
        <strain evidence="12">NJM9701</strain>
    </source>
</reference>
<dbReference type="InterPro" id="IPR011009">
    <property type="entry name" value="Kinase-like_dom_sf"/>
</dbReference>
<protein>
    <recommendedName>
        <fullName evidence="2">non-specific serine/threonine protein kinase</fullName>
        <ecNumber evidence="2">2.7.11.1</ecNumber>
    </recommendedName>
</protein>
<dbReference type="GO" id="GO:0005524">
    <property type="term" value="F:ATP binding"/>
    <property type="evidence" value="ECO:0007669"/>
    <property type="project" value="UniProtKB-KW"/>
</dbReference>
<dbReference type="PANTHER" id="PTHR44899">
    <property type="entry name" value="CAMK FAMILY PROTEIN KINASE"/>
    <property type="match status" value="1"/>
</dbReference>
<dbReference type="PANTHER" id="PTHR44899:SF10">
    <property type="entry name" value="NIMA-RELATED KINASE 2"/>
    <property type="match status" value="1"/>
</dbReference>
<dbReference type="EMBL" id="KI913972">
    <property type="protein sequence ID" value="ETV97526.1"/>
    <property type="molecule type" value="Genomic_DNA"/>
</dbReference>
<comment type="similarity">
    <text evidence="1">Belongs to the protein kinase superfamily. NEK Ser/Thr protein kinase family. NIMA subfamily.</text>
</comment>
<evidence type="ECO:0000256" key="4">
    <source>
        <dbReference type="ARBA" id="ARBA00022679"/>
    </source>
</evidence>
<gene>
    <name evidence="12" type="ORF">H310_09441</name>
</gene>
<dbReference type="STRING" id="157072.A0A024TV75"/>
<dbReference type="AlphaFoldDB" id="A0A024TV75"/>
<dbReference type="SUPFAM" id="SSF56112">
    <property type="entry name" value="Protein kinase-like (PK-like)"/>
    <property type="match status" value="1"/>
</dbReference>
<evidence type="ECO:0000256" key="8">
    <source>
        <dbReference type="ARBA" id="ARBA00047899"/>
    </source>
</evidence>
<accession>A0A024TV75</accession>
<dbReference type="VEuPathDB" id="FungiDB:H310_09441"/>
<evidence type="ECO:0000256" key="6">
    <source>
        <dbReference type="ARBA" id="ARBA00022777"/>
    </source>
</evidence>
<keyword evidence="5" id="KW-0547">Nucleotide-binding</keyword>
<dbReference type="InterPro" id="IPR008271">
    <property type="entry name" value="Ser/Thr_kinase_AS"/>
</dbReference>
<name>A0A024TV75_9STRA</name>
<dbReference type="InterPro" id="IPR051131">
    <property type="entry name" value="NEK_Ser/Thr_kinase_NIMA"/>
</dbReference>
<feature type="domain" description="Protein kinase" evidence="11">
    <location>
        <begin position="4"/>
        <end position="269"/>
    </location>
</feature>
<dbReference type="FunFam" id="3.30.200.20:FF:000097">
    <property type="entry name" value="Probable serine/threonine-protein kinase nek1"/>
    <property type="match status" value="1"/>
</dbReference>
<keyword evidence="7" id="KW-0067">ATP-binding</keyword>
<keyword evidence="3" id="KW-0723">Serine/threonine-protein kinase</keyword>
<dbReference type="PROSITE" id="PS50011">
    <property type="entry name" value="PROTEIN_KINASE_DOM"/>
    <property type="match status" value="1"/>
</dbReference>
<comment type="catalytic activity">
    <reaction evidence="8">
        <text>L-threonyl-[protein] + ATP = O-phospho-L-threonyl-[protein] + ADP + H(+)</text>
        <dbReference type="Rhea" id="RHEA:46608"/>
        <dbReference type="Rhea" id="RHEA-COMP:11060"/>
        <dbReference type="Rhea" id="RHEA-COMP:11605"/>
        <dbReference type="ChEBI" id="CHEBI:15378"/>
        <dbReference type="ChEBI" id="CHEBI:30013"/>
        <dbReference type="ChEBI" id="CHEBI:30616"/>
        <dbReference type="ChEBI" id="CHEBI:61977"/>
        <dbReference type="ChEBI" id="CHEBI:456216"/>
        <dbReference type="EC" id="2.7.11.1"/>
    </reaction>
</comment>
<dbReference type="EC" id="2.7.11.1" evidence="2"/>
<evidence type="ECO:0000313" key="12">
    <source>
        <dbReference type="EMBL" id="ETV97526.1"/>
    </source>
</evidence>
<keyword evidence="4" id="KW-0808">Transferase</keyword>
<sequence>MDQYEHVRVIGKGSFGIVSKIVRKADNKELVWKEVDYGHMDEKQKQLIVSEVNILRELKHPHVVRYLDRVIDKQSTKIFIVMEYCEGGDLSRLIKRHRRDGTFVDEAFIWKVLTHMYLALKECHRHKESNLVKPILHRDIKPGNVFLDAEGNAKLGDFGLAKELSSESKFAHTNVGTPYYMSPEMVNDMTYDERSDIWALGCLIYELAALVPPFDATNQLALAKKINAGKFSRIPDMYSEDLFQAIRWMLHRQRSRRPRIEDLERVPLLARRLREYNMSSVEVQLQNTYAAKMKELFSIQEDLQKQEALLLVRETQIHERETELAKRELDLKRREQMVEMLSRTLSTFSPNNSSPCDSPTQQHSPSCTACSSRTSSPNRDNSRIQANNNDNVRTVSEVDSTRATVKTSSSQRSRHFNFTDTPVNTTPPKPASNSVPPSRYYAEMGAMRPPIAVDRVERMYQA</sequence>
<dbReference type="InterPro" id="IPR000719">
    <property type="entry name" value="Prot_kinase_dom"/>
</dbReference>
<dbReference type="CDD" id="cd08217">
    <property type="entry name" value="STKc_Nek2"/>
    <property type="match status" value="1"/>
</dbReference>
<evidence type="ECO:0000256" key="2">
    <source>
        <dbReference type="ARBA" id="ARBA00012513"/>
    </source>
</evidence>
<feature type="region of interest" description="Disordered" evidence="10">
    <location>
        <begin position="345"/>
        <end position="437"/>
    </location>
</feature>
<dbReference type="eggNOG" id="KOG1826">
    <property type="taxonomic scope" value="Eukaryota"/>
</dbReference>